<dbReference type="Proteomes" id="UP001596435">
    <property type="component" value="Unassembled WGS sequence"/>
</dbReference>
<evidence type="ECO:0000313" key="3">
    <source>
        <dbReference type="Proteomes" id="UP001596435"/>
    </source>
</evidence>
<name>A0ABW2FWR1_9ACTN</name>
<dbReference type="RefSeq" id="WP_345704992.1">
    <property type="nucleotide sequence ID" value="NZ_BAABKV010000001.1"/>
</dbReference>
<comment type="caution">
    <text evidence="2">The sequence shown here is derived from an EMBL/GenBank/DDBJ whole genome shotgun (WGS) entry which is preliminary data.</text>
</comment>
<feature type="chain" id="PRO_5046990293" description="Peptidase inhibitor family I36" evidence="1">
    <location>
        <begin position="28"/>
        <end position="141"/>
    </location>
</feature>
<evidence type="ECO:0000256" key="1">
    <source>
        <dbReference type="SAM" id="SignalP"/>
    </source>
</evidence>
<gene>
    <name evidence="2" type="ORF">ACFQMG_12025</name>
</gene>
<feature type="signal peptide" evidence="1">
    <location>
        <begin position="1"/>
        <end position="27"/>
    </location>
</feature>
<keyword evidence="1" id="KW-0732">Signal</keyword>
<dbReference type="EMBL" id="JBHTAJ010000018">
    <property type="protein sequence ID" value="MFC7180281.1"/>
    <property type="molecule type" value="Genomic_DNA"/>
</dbReference>
<evidence type="ECO:0000313" key="2">
    <source>
        <dbReference type="EMBL" id="MFC7180281.1"/>
    </source>
</evidence>
<accession>A0ABW2FWR1</accession>
<protein>
    <recommendedName>
        <fullName evidence="4">Peptidase inhibitor family I36</fullName>
    </recommendedName>
</protein>
<reference evidence="3" key="1">
    <citation type="journal article" date="2019" name="Int. J. Syst. Evol. Microbiol.">
        <title>The Global Catalogue of Microorganisms (GCM) 10K type strain sequencing project: providing services to taxonomists for standard genome sequencing and annotation.</title>
        <authorList>
            <consortium name="The Broad Institute Genomics Platform"/>
            <consortium name="The Broad Institute Genome Sequencing Center for Infectious Disease"/>
            <person name="Wu L."/>
            <person name="Ma J."/>
        </authorList>
    </citation>
    <scope>NUCLEOTIDE SEQUENCE [LARGE SCALE GENOMIC DNA]</scope>
    <source>
        <strain evidence="3">CGMCC 1.12859</strain>
    </source>
</reference>
<sequence length="141" mass="14588">MSFVRKSAFVAAAAVTAAVLGSGIAFADNTSSCTDSDNGAGGDACLYFNSNYAGARVGDPYANNYTDSGKTYTFHSWAGGSNGAGVAVKNNAASVSNWDHNLTLHIWYNSNQQGAVQTIGVFGDANLNSTLKNENASQSWG</sequence>
<organism evidence="2 3">
    <name type="scientific">Kitasatospora paranensis</name>
    <dbReference type="NCBI Taxonomy" id="258053"/>
    <lineage>
        <taxon>Bacteria</taxon>
        <taxon>Bacillati</taxon>
        <taxon>Actinomycetota</taxon>
        <taxon>Actinomycetes</taxon>
        <taxon>Kitasatosporales</taxon>
        <taxon>Streptomycetaceae</taxon>
        <taxon>Kitasatospora</taxon>
    </lineage>
</organism>
<keyword evidence="3" id="KW-1185">Reference proteome</keyword>
<proteinExistence type="predicted"/>
<evidence type="ECO:0008006" key="4">
    <source>
        <dbReference type="Google" id="ProtNLM"/>
    </source>
</evidence>